<name>A0A0N1HE71_9EURO</name>
<dbReference type="PANTHER" id="PTHR31668:SF4">
    <property type="entry name" value="TRANSCRIPTIONAL ACTIVATOR PROTEIN DAL81"/>
    <property type="match status" value="1"/>
</dbReference>
<sequence length="622" mass="70335">MGPFMGSHEIDDQVEEPRWSDLWPTENEISILPGSDYENLRLVHPETDFDPTRTSPGPIDHTIQPYVTRSESGQIFSQVQEDPSTTSLENLSNAFSFYIGPTGPSDVSLLSQHAHLGRLAPGLSFRKVSDDRKAKSTIFGITEYELIDTVEPSPGKNEIETAWRELWSIVDRRTALQLYRLYFRFINPYFPVLDLVESTDVLDGLSLALIAGICASSVPFMLYDEELYDVLPRPPSRPQLYRLCWLGITQELHAPTLATVQACLMLQHHLPANPVLSDTAFKWSLNSITVSVAQTVGLHRDPSQWTLVPLQERLLRQRLWWAVWTMDQWLALSRGMPALINDEDADVPHLPVRTGCELSGADLTINHFERLTHLTLILNDIRTTYYTVRGESRTAEDLSISLDAARTLRTRLRTWQETLPDNLRSWSRSSGRVTGGDREADHHRRLDGNASLHLSYIVVHMLLFRALFRPIKHLRSSGRPPGMSDDRVMREGVSAITTGSIFCARELVDFLENLDSLVWNAFWHCWSRPNFAMAGLFMVDLLLVLSQLGNSDSCQITESSDSNIHADAASEDGLKELKRLIERWRWINRVSANGAAGVKGLTTLGLFKVETILAELRRSQTV</sequence>
<dbReference type="PANTHER" id="PTHR31668">
    <property type="entry name" value="GLUCOSE TRANSPORT TRANSCRIPTION REGULATOR RGT1-RELATED-RELATED"/>
    <property type="match status" value="1"/>
</dbReference>
<dbReference type="GO" id="GO:0006351">
    <property type="term" value="P:DNA-templated transcription"/>
    <property type="evidence" value="ECO:0007669"/>
    <property type="project" value="InterPro"/>
</dbReference>
<feature type="domain" description="Xylanolytic transcriptional activator regulatory" evidence="2">
    <location>
        <begin position="282"/>
        <end position="355"/>
    </location>
</feature>
<dbReference type="STRING" id="1664694.A0A0N1HE71"/>
<dbReference type="GO" id="GO:0008270">
    <property type="term" value="F:zinc ion binding"/>
    <property type="evidence" value="ECO:0007669"/>
    <property type="project" value="InterPro"/>
</dbReference>
<dbReference type="GO" id="GO:0001080">
    <property type="term" value="P:nitrogen catabolite activation of transcription from RNA polymerase II promoter"/>
    <property type="evidence" value="ECO:0007669"/>
    <property type="project" value="TreeGrafter"/>
</dbReference>
<keyword evidence="1" id="KW-0539">Nucleus</keyword>
<dbReference type="Proteomes" id="UP000038010">
    <property type="component" value="Unassembled WGS sequence"/>
</dbReference>
<dbReference type="SMART" id="SM00906">
    <property type="entry name" value="Fungal_trans"/>
    <property type="match status" value="1"/>
</dbReference>
<evidence type="ECO:0000313" key="3">
    <source>
        <dbReference type="EMBL" id="KPI43620.1"/>
    </source>
</evidence>
<dbReference type="InterPro" id="IPR007219">
    <property type="entry name" value="XnlR_reg_dom"/>
</dbReference>
<dbReference type="OrthoDB" id="1924787at2759"/>
<dbReference type="RefSeq" id="XP_018003583.1">
    <property type="nucleotide sequence ID" value="XM_018147220.1"/>
</dbReference>
<evidence type="ECO:0000313" key="4">
    <source>
        <dbReference type="Proteomes" id="UP000038010"/>
    </source>
</evidence>
<accession>A0A0N1HE71</accession>
<dbReference type="CDD" id="cd12148">
    <property type="entry name" value="fungal_TF_MHR"/>
    <property type="match status" value="1"/>
</dbReference>
<dbReference type="GO" id="GO:0005634">
    <property type="term" value="C:nucleus"/>
    <property type="evidence" value="ECO:0007669"/>
    <property type="project" value="TreeGrafter"/>
</dbReference>
<comment type="caution">
    <text evidence="3">The sequence shown here is derived from an EMBL/GenBank/DDBJ whole genome shotgun (WGS) entry which is preliminary data.</text>
</comment>
<dbReference type="Pfam" id="PF04082">
    <property type="entry name" value="Fungal_trans"/>
    <property type="match status" value="1"/>
</dbReference>
<dbReference type="InterPro" id="IPR050797">
    <property type="entry name" value="Carb_Metab_Trans_Reg"/>
</dbReference>
<protein>
    <submittedName>
        <fullName evidence="3">Transcriptional activator protein DAL81</fullName>
    </submittedName>
</protein>
<dbReference type="EMBL" id="LFJN01000005">
    <property type="protein sequence ID" value="KPI43620.1"/>
    <property type="molecule type" value="Genomic_DNA"/>
</dbReference>
<keyword evidence="4" id="KW-1185">Reference proteome</keyword>
<dbReference type="GO" id="GO:0003677">
    <property type="term" value="F:DNA binding"/>
    <property type="evidence" value="ECO:0007669"/>
    <property type="project" value="InterPro"/>
</dbReference>
<gene>
    <name evidence="3" type="ORF">AB675_6896</name>
</gene>
<organism evidence="3 4">
    <name type="scientific">Cyphellophora attinorum</name>
    <dbReference type="NCBI Taxonomy" id="1664694"/>
    <lineage>
        <taxon>Eukaryota</taxon>
        <taxon>Fungi</taxon>
        <taxon>Dikarya</taxon>
        <taxon>Ascomycota</taxon>
        <taxon>Pezizomycotina</taxon>
        <taxon>Eurotiomycetes</taxon>
        <taxon>Chaetothyriomycetidae</taxon>
        <taxon>Chaetothyriales</taxon>
        <taxon>Cyphellophoraceae</taxon>
        <taxon>Cyphellophora</taxon>
    </lineage>
</organism>
<proteinExistence type="predicted"/>
<evidence type="ECO:0000256" key="1">
    <source>
        <dbReference type="ARBA" id="ARBA00023242"/>
    </source>
</evidence>
<reference evidence="3 4" key="1">
    <citation type="submission" date="2015-06" db="EMBL/GenBank/DDBJ databases">
        <title>Draft genome of the ant-associated black yeast Phialophora attae CBS 131958.</title>
        <authorList>
            <person name="Moreno L.F."/>
            <person name="Stielow B.J."/>
            <person name="de Hoog S."/>
            <person name="Vicente V.A."/>
            <person name="Weiss V.A."/>
            <person name="de Vries M."/>
            <person name="Cruz L.M."/>
            <person name="Souza E.M."/>
        </authorList>
    </citation>
    <scope>NUCLEOTIDE SEQUENCE [LARGE SCALE GENOMIC DNA]</scope>
    <source>
        <strain evidence="3 4">CBS 131958</strain>
    </source>
</reference>
<dbReference type="VEuPathDB" id="FungiDB:AB675_6896"/>
<dbReference type="AlphaFoldDB" id="A0A0N1HE71"/>
<dbReference type="GeneID" id="28739100"/>
<evidence type="ECO:0000259" key="2">
    <source>
        <dbReference type="SMART" id="SM00906"/>
    </source>
</evidence>